<dbReference type="EMBL" id="UGQL01000002">
    <property type="protein sequence ID" value="STZ69081.1"/>
    <property type="molecule type" value="Genomic_DNA"/>
</dbReference>
<keyword evidence="2" id="KW-0449">Lipoprotein</keyword>
<dbReference type="AlphaFoldDB" id="A0A378U274"/>
<dbReference type="InterPro" id="IPR019853">
    <property type="entry name" value="GldB-like"/>
</dbReference>
<dbReference type="Pfam" id="PF25594">
    <property type="entry name" value="GldB_lipo"/>
    <property type="match status" value="1"/>
</dbReference>
<keyword evidence="3" id="KW-1185">Reference proteome</keyword>
<dbReference type="RefSeq" id="WP_115091902.1">
    <property type="nucleotide sequence ID" value="NZ_CP068107.1"/>
</dbReference>
<feature type="chain" id="PRO_5016681574" evidence="1">
    <location>
        <begin position="22"/>
        <end position="326"/>
    </location>
</feature>
<dbReference type="Proteomes" id="UP000255024">
    <property type="component" value="Unassembled WGS sequence"/>
</dbReference>
<protein>
    <submittedName>
        <fullName evidence="2">Gliding motility-associated lipoprotein GldB</fullName>
    </submittedName>
</protein>
<evidence type="ECO:0000313" key="3">
    <source>
        <dbReference type="Proteomes" id="UP000255024"/>
    </source>
</evidence>
<evidence type="ECO:0000313" key="2">
    <source>
        <dbReference type="EMBL" id="STZ69081.1"/>
    </source>
</evidence>
<sequence>MFKISKISLPLLVVSSFFVLSCGDSKTKVDKEVEQIPMDVTVARFDQEFYTGKDEEFQRLKQQYPYLFPASVADEAWLEKKQDTIFKELYQEVTKQYSDLKSLPEDLKRLFQYIKYYYPEESDHKKVITLISEVDVAAKAIYADTLALISLDTYLGKDHHFYKGFPAYTLTTFESSQILPDMAESFVIQKLPKTMDRTFLGTMIHQGKLMYTKELLLPGVPKESLITYTKEQLDWCKANESQIWRYFVDNQLFFDTDGKLVTRFIEPAPFSKFYLDIDNDSPGRVGVWIGWQIVRSFMENNNVTLQELFAMPAKDIFEKSKYKPKK</sequence>
<dbReference type="NCBIfam" id="TIGR03514">
    <property type="entry name" value="GldB_lipo"/>
    <property type="match status" value="1"/>
</dbReference>
<proteinExistence type="predicted"/>
<dbReference type="PROSITE" id="PS51257">
    <property type="entry name" value="PROKAR_LIPOPROTEIN"/>
    <property type="match status" value="1"/>
</dbReference>
<reference evidence="2 3" key="1">
    <citation type="submission" date="2018-06" db="EMBL/GenBank/DDBJ databases">
        <authorList>
            <consortium name="Pathogen Informatics"/>
            <person name="Doyle S."/>
        </authorList>
    </citation>
    <scope>NUCLEOTIDE SEQUENCE [LARGE SCALE GENOMIC DNA]</scope>
    <source>
        <strain evidence="2 3">NCTC11179</strain>
    </source>
</reference>
<organism evidence="2 3">
    <name type="scientific">Myroides odoratus</name>
    <name type="common">Flavobacterium odoratum</name>
    <dbReference type="NCBI Taxonomy" id="256"/>
    <lineage>
        <taxon>Bacteria</taxon>
        <taxon>Pseudomonadati</taxon>
        <taxon>Bacteroidota</taxon>
        <taxon>Flavobacteriia</taxon>
        <taxon>Flavobacteriales</taxon>
        <taxon>Flavobacteriaceae</taxon>
        <taxon>Myroides</taxon>
    </lineage>
</organism>
<name>A0A378U274_MYROD</name>
<gene>
    <name evidence="2" type="ORF">NCTC11179_02571</name>
</gene>
<keyword evidence="1" id="KW-0732">Signal</keyword>
<evidence type="ECO:0000256" key="1">
    <source>
        <dbReference type="SAM" id="SignalP"/>
    </source>
</evidence>
<feature type="signal peptide" evidence="1">
    <location>
        <begin position="1"/>
        <end position="21"/>
    </location>
</feature>
<accession>A0A378U274</accession>